<sequence>MADLTTILEENPWAREYLFLDPDLIEGDIIFETNLTKFTVFVRAMNETVENKNTELAYYDLPEHQAIFELLAVFKVMLQYETVTEEQRELFFNSLSSFLKDETGKGKSLDSIFGDKDAIALSRLYQVTDEEWTKKYMTWILADLGAISLTAGPDVFGANESAFTTLNFLTEASHGKWRPQMHFSVEKD</sequence>
<proteinExistence type="predicted"/>
<dbReference type="EMBL" id="BAAADA010000170">
    <property type="protein sequence ID" value="GAA0491200.1"/>
    <property type="molecule type" value="Genomic_DNA"/>
</dbReference>
<organism evidence="1 2">
    <name type="scientific">Alkalibacterium indicireducens</name>
    <dbReference type="NCBI Taxonomy" id="398758"/>
    <lineage>
        <taxon>Bacteria</taxon>
        <taxon>Bacillati</taxon>
        <taxon>Bacillota</taxon>
        <taxon>Bacilli</taxon>
        <taxon>Lactobacillales</taxon>
        <taxon>Carnobacteriaceae</taxon>
        <taxon>Alkalibacterium</taxon>
    </lineage>
</organism>
<protein>
    <submittedName>
        <fullName evidence="1">Uncharacterized protein</fullName>
    </submittedName>
</protein>
<evidence type="ECO:0000313" key="1">
    <source>
        <dbReference type="EMBL" id="GAA0491200.1"/>
    </source>
</evidence>
<name>A0ABP3L2H3_9LACT</name>
<dbReference type="Proteomes" id="UP001410648">
    <property type="component" value="Unassembled WGS sequence"/>
</dbReference>
<evidence type="ECO:0000313" key="2">
    <source>
        <dbReference type="Proteomes" id="UP001410648"/>
    </source>
</evidence>
<accession>A0ABP3L2H3</accession>
<dbReference type="RefSeq" id="WP_346025211.1">
    <property type="nucleotide sequence ID" value="NZ_BAAADA010000170.1"/>
</dbReference>
<reference evidence="2" key="1">
    <citation type="journal article" date="2019" name="Int. J. Syst. Evol. Microbiol.">
        <title>The Global Catalogue of Microorganisms (GCM) 10K type strain sequencing project: providing services to taxonomists for standard genome sequencing and annotation.</title>
        <authorList>
            <consortium name="The Broad Institute Genomics Platform"/>
            <consortium name="The Broad Institute Genome Sequencing Center for Infectious Disease"/>
            <person name="Wu L."/>
            <person name="Ma J."/>
        </authorList>
    </citation>
    <scope>NUCLEOTIDE SEQUENCE [LARGE SCALE GENOMIC DNA]</scope>
    <source>
        <strain evidence="2">JCM 14232</strain>
    </source>
</reference>
<comment type="caution">
    <text evidence="1">The sequence shown here is derived from an EMBL/GenBank/DDBJ whole genome shotgun (WGS) entry which is preliminary data.</text>
</comment>
<keyword evidence="2" id="KW-1185">Reference proteome</keyword>
<gene>
    <name evidence="1" type="ORF">GCM10008936_18430</name>
</gene>